<evidence type="ECO:0000259" key="5">
    <source>
        <dbReference type="PROSITE" id="PS50089"/>
    </source>
</evidence>
<dbReference type="SUPFAM" id="SSF88697">
    <property type="entry name" value="PUA domain-like"/>
    <property type="match status" value="1"/>
</dbReference>
<dbReference type="SMART" id="SM00464">
    <property type="entry name" value="LON"/>
    <property type="match status" value="1"/>
</dbReference>
<keyword evidence="8" id="KW-1185">Reference proteome</keyword>
<dbReference type="PROSITE" id="PS51787">
    <property type="entry name" value="LON_N"/>
    <property type="match status" value="1"/>
</dbReference>
<dbReference type="PANTHER" id="PTHR23327">
    <property type="entry name" value="RING FINGER PROTEIN 127"/>
    <property type="match status" value="1"/>
</dbReference>
<name>A0A5D2U721_GOSMU</name>
<dbReference type="PANTHER" id="PTHR23327:SF42">
    <property type="entry name" value="LON PEPTIDASE N-TERMINAL DOMAIN AND RING FINGER PROTEIN C14F5.10C"/>
    <property type="match status" value="1"/>
</dbReference>
<dbReference type="Gene3D" id="1.20.58.1480">
    <property type="match status" value="1"/>
</dbReference>
<evidence type="ECO:0000256" key="1">
    <source>
        <dbReference type="ARBA" id="ARBA00022723"/>
    </source>
</evidence>
<dbReference type="InterPro" id="IPR013083">
    <property type="entry name" value="Znf_RING/FYVE/PHD"/>
</dbReference>
<dbReference type="Pfam" id="PF02190">
    <property type="entry name" value="LON_substr_bdg"/>
    <property type="match status" value="1"/>
</dbReference>
<dbReference type="Gene3D" id="2.30.130.40">
    <property type="entry name" value="LON domain-like"/>
    <property type="match status" value="1"/>
</dbReference>
<evidence type="ECO:0000256" key="3">
    <source>
        <dbReference type="ARBA" id="ARBA00022833"/>
    </source>
</evidence>
<keyword evidence="1" id="KW-0479">Metal-binding</keyword>
<sequence>MKPGDPIILGNRSAAYMRISLFLKHRSPIASEYRQLSGLDMTTLAELALKDAEKLMSLQNDAVRSYILKANALILLERYEMARDIILSGLQVDPSSNILQASLRNLERMPSSLIRTRGHDRLERTDDFDCTLCLKLLYEPITTPCGHSFCRSCLFQTMDRSNKCPLCRTVLFISPRTCAISVTLNNIIQRIFPQEYAERRSEQDSLINFGNDLIPLFVMDVVIPCQKFPLHIFEPRYRLMVRRIMEGNHRMGMVIRDPATDAIADFACEVEITECEPLPDGRFVLEIESRRRFRILRSWDQDGYRMAEVEWVQDIPPRDATDREDLQELTNNAAAHARSWLSTVKASTRDRRKLEAIYNVEAMMPNPQDPERFSFWLATLSNRRPSERLELLRIRDTAERIRRGLIYLGAESPGCRVQ</sequence>
<evidence type="ECO:0000313" key="8">
    <source>
        <dbReference type="Proteomes" id="UP000323597"/>
    </source>
</evidence>
<evidence type="ECO:0000313" key="7">
    <source>
        <dbReference type="EMBL" id="TYI72738.1"/>
    </source>
</evidence>
<evidence type="ECO:0000256" key="2">
    <source>
        <dbReference type="ARBA" id="ARBA00022771"/>
    </source>
</evidence>
<accession>A0A5D2U721</accession>
<dbReference type="InterPro" id="IPR001841">
    <property type="entry name" value="Znf_RING"/>
</dbReference>
<feature type="domain" description="Lon N-terminal" evidence="6">
    <location>
        <begin position="211"/>
        <end position="412"/>
    </location>
</feature>
<evidence type="ECO:0000256" key="4">
    <source>
        <dbReference type="PROSITE-ProRule" id="PRU00175"/>
    </source>
</evidence>
<dbReference type="GO" id="GO:0005737">
    <property type="term" value="C:cytoplasm"/>
    <property type="evidence" value="ECO:0007669"/>
    <property type="project" value="UniProtKB-ARBA"/>
</dbReference>
<dbReference type="Proteomes" id="UP000323597">
    <property type="component" value="Chromosome D07"/>
</dbReference>
<dbReference type="InterPro" id="IPR017907">
    <property type="entry name" value="Znf_RING_CS"/>
</dbReference>
<protein>
    <recommendedName>
        <fullName evidence="9">RING-type domain-containing protein</fullName>
    </recommendedName>
</protein>
<dbReference type="Gene3D" id="3.30.40.10">
    <property type="entry name" value="Zinc/RING finger domain, C3HC4 (zinc finger)"/>
    <property type="match status" value="1"/>
</dbReference>
<dbReference type="PROSITE" id="PS00518">
    <property type="entry name" value="ZF_RING_1"/>
    <property type="match status" value="1"/>
</dbReference>
<organism evidence="7 8">
    <name type="scientific">Gossypium mustelinum</name>
    <name type="common">Cotton</name>
    <name type="synonym">Gossypium caicoense</name>
    <dbReference type="NCBI Taxonomy" id="34275"/>
    <lineage>
        <taxon>Eukaryota</taxon>
        <taxon>Viridiplantae</taxon>
        <taxon>Streptophyta</taxon>
        <taxon>Embryophyta</taxon>
        <taxon>Tracheophyta</taxon>
        <taxon>Spermatophyta</taxon>
        <taxon>Magnoliopsida</taxon>
        <taxon>eudicotyledons</taxon>
        <taxon>Gunneridae</taxon>
        <taxon>Pentapetalae</taxon>
        <taxon>rosids</taxon>
        <taxon>malvids</taxon>
        <taxon>Malvales</taxon>
        <taxon>Malvaceae</taxon>
        <taxon>Malvoideae</taxon>
        <taxon>Gossypium</taxon>
    </lineage>
</organism>
<dbReference type="SMART" id="SM00184">
    <property type="entry name" value="RING"/>
    <property type="match status" value="1"/>
</dbReference>
<dbReference type="AlphaFoldDB" id="A0A5D2U721"/>
<dbReference type="CDD" id="cd16514">
    <property type="entry name" value="RING-HC_LONFs_rpt2"/>
    <property type="match status" value="1"/>
</dbReference>
<dbReference type="EMBL" id="CM017655">
    <property type="protein sequence ID" value="TYI72738.1"/>
    <property type="molecule type" value="Genomic_DNA"/>
</dbReference>
<dbReference type="InterPro" id="IPR003111">
    <property type="entry name" value="Lon_prtase_N"/>
</dbReference>
<dbReference type="GO" id="GO:0008270">
    <property type="term" value="F:zinc ion binding"/>
    <property type="evidence" value="ECO:0007669"/>
    <property type="project" value="UniProtKB-KW"/>
</dbReference>
<evidence type="ECO:0000259" key="6">
    <source>
        <dbReference type="PROSITE" id="PS51787"/>
    </source>
</evidence>
<dbReference type="InterPro" id="IPR015947">
    <property type="entry name" value="PUA-like_sf"/>
</dbReference>
<dbReference type="GO" id="GO:0061630">
    <property type="term" value="F:ubiquitin protein ligase activity"/>
    <property type="evidence" value="ECO:0007669"/>
    <property type="project" value="TreeGrafter"/>
</dbReference>
<dbReference type="Pfam" id="PF13923">
    <property type="entry name" value="zf-C3HC4_2"/>
    <property type="match status" value="1"/>
</dbReference>
<keyword evidence="3" id="KW-0862">Zinc</keyword>
<keyword evidence="2 4" id="KW-0863">Zinc-finger</keyword>
<proteinExistence type="predicted"/>
<evidence type="ECO:0008006" key="9">
    <source>
        <dbReference type="Google" id="ProtNLM"/>
    </source>
</evidence>
<dbReference type="InterPro" id="IPR011990">
    <property type="entry name" value="TPR-like_helical_dom_sf"/>
</dbReference>
<reference evidence="7 8" key="1">
    <citation type="submission" date="2019-07" db="EMBL/GenBank/DDBJ databases">
        <title>WGS assembly of Gossypium mustelinum.</title>
        <authorList>
            <person name="Chen Z.J."/>
            <person name="Sreedasyam A."/>
            <person name="Ando A."/>
            <person name="Song Q."/>
            <person name="De L."/>
            <person name="Hulse-Kemp A."/>
            <person name="Ding M."/>
            <person name="Ye W."/>
            <person name="Kirkbride R."/>
            <person name="Jenkins J."/>
            <person name="Plott C."/>
            <person name="Lovell J."/>
            <person name="Lin Y.-M."/>
            <person name="Vaughn R."/>
            <person name="Liu B."/>
            <person name="Li W."/>
            <person name="Simpson S."/>
            <person name="Scheffler B."/>
            <person name="Saski C."/>
            <person name="Grover C."/>
            <person name="Hu G."/>
            <person name="Conover J."/>
            <person name="Carlson J."/>
            <person name="Shu S."/>
            <person name="Boston L."/>
            <person name="Williams M."/>
            <person name="Peterson D."/>
            <person name="Mcgee K."/>
            <person name="Jones D."/>
            <person name="Wendel J."/>
            <person name="Stelly D."/>
            <person name="Grimwood J."/>
            <person name="Schmutz J."/>
        </authorList>
    </citation>
    <scope>NUCLEOTIDE SEQUENCE [LARGE SCALE GENOMIC DNA]</scope>
    <source>
        <strain evidence="7">1408120.09</strain>
    </source>
</reference>
<dbReference type="PROSITE" id="PS50089">
    <property type="entry name" value="ZF_RING_2"/>
    <property type="match status" value="1"/>
</dbReference>
<dbReference type="SUPFAM" id="SSF48452">
    <property type="entry name" value="TPR-like"/>
    <property type="match status" value="1"/>
</dbReference>
<dbReference type="SUPFAM" id="SSF57850">
    <property type="entry name" value="RING/U-box"/>
    <property type="match status" value="1"/>
</dbReference>
<feature type="domain" description="RING-type" evidence="5">
    <location>
        <begin position="130"/>
        <end position="168"/>
    </location>
</feature>
<gene>
    <name evidence="7" type="ORF">E1A91_D07G080800v1</name>
</gene>
<dbReference type="Gene3D" id="1.25.40.10">
    <property type="entry name" value="Tetratricopeptide repeat domain"/>
    <property type="match status" value="1"/>
</dbReference>
<dbReference type="InterPro" id="IPR046336">
    <property type="entry name" value="Lon_prtase_N_sf"/>
</dbReference>